<reference evidence="2 3" key="1">
    <citation type="submission" date="2019-06" db="EMBL/GenBank/DDBJ databases">
        <title>A novel bacterium of genus Marinomonas, isolated from coastal sand.</title>
        <authorList>
            <person name="Huang H."/>
            <person name="Mo K."/>
            <person name="Hu Y."/>
        </authorList>
    </citation>
    <scope>NUCLEOTIDE SEQUENCE [LARGE SCALE GENOMIC DNA]</scope>
    <source>
        <strain evidence="2 3">HB171799</strain>
    </source>
</reference>
<name>A0A501WP80_9GAMM</name>
<evidence type="ECO:0000313" key="2">
    <source>
        <dbReference type="EMBL" id="TPE51249.1"/>
    </source>
</evidence>
<feature type="transmembrane region" description="Helical" evidence="1">
    <location>
        <begin position="20"/>
        <end position="36"/>
    </location>
</feature>
<keyword evidence="1" id="KW-0472">Membrane</keyword>
<feature type="transmembrane region" description="Helical" evidence="1">
    <location>
        <begin position="70"/>
        <end position="92"/>
    </location>
</feature>
<dbReference type="EMBL" id="VFRR01000016">
    <property type="protein sequence ID" value="TPE51249.1"/>
    <property type="molecule type" value="Genomic_DNA"/>
</dbReference>
<evidence type="ECO:0000256" key="1">
    <source>
        <dbReference type="SAM" id="Phobius"/>
    </source>
</evidence>
<comment type="caution">
    <text evidence="2">The sequence shown here is derived from an EMBL/GenBank/DDBJ whole genome shotgun (WGS) entry which is preliminary data.</text>
</comment>
<sequence length="237" mass="27075">MSVIAKLKESYKVAASTTTARLIYWAVIFSALLAAFQMELRYSTYIMVALFYGAQGLYRVNHPTSGASKLIGKFGLISFAIIAVAVISTNVLMDTKTALLLTSIFFWLMVQKRVIQLLLMLPIKKEKTPKWIKVPFQIVMLIVSYMTGAFFMMPIALWLLSTEMDFSNKKHLSNQKPLSLKERIKVNIRSFVAGYLEGQNNYGDYRNEDYSSLDEEYSNESVSPSMRHAFYSRNINH</sequence>
<proteinExistence type="predicted"/>
<gene>
    <name evidence="2" type="ORF">FJM67_09400</name>
</gene>
<dbReference type="RefSeq" id="WP_140588724.1">
    <property type="nucleotide sequence ID" value="NZ_VFRR01000016.1"/>
</dbReference>
<keyword evidence="1" id="KW-0812">Transmembrane</keyword>
<organism evidence="2 3">
    <name type="scientific">Maribrevibacterium harenarium</name>
    <dbReference type="NCBI Taxonomy" id="2589817"/>
    <lineage>
        <taxon>Bacteria</taxon>
        <taxon>Pseudomonadati</taxon>
        <taxon>Pseudomonadota</taxon>
        <taxon>Gammaproteobacteria</taxon>
        <taxon>Oceanospirillales</taxon>
        <taxon>Oceanospirillaceae</taxon>
        <taxon>Maribrevibacterium</taxon>
    </lineage>
</organism>
<dbReference type="Proteomes" id="UP000315901">
    <property type="component" value="Unassembled WGS sequence"/>
</dbReference>
<protein>
    <submittedName>
        <fullName evidence="2">Uncharacterized protein</fullName>
    </submittedName>
</protein>
<accession>A0A501WP80</accession>
<feature type="transmembrane region" description="Helical" evidence="1">
    <location>
        <begin position="98"/>
        <end position="115"/>
    </location>
</feature>
<dbReference type="AlphaFoldDB" id="A0A501WP80"/>
<keyword evidence="1" id="KW-1133">Transmembrane helix</keyword>
<feature type="transmembrane region" description="Helical" evidence="1">
    <location>
        <begin position="136"/>
        <end position="160"/>
    </location>
</feature>
<keyword evidence="3" id="KW-1185">Reference proteome</keyword>
<evidence type="ECO:0000313" key="3">
    <source>
        <dbReference type="Proteomes" id="UP000315901"/>
    </source>
</evidence>